<evidence type="ECO:0000313" key="2">
    <source>
        <dbReference type="EMBL" id="MBL0422260.1"/>
    </source>
</evidence>
<keyword evidence="3" id="KW-1185">Reference proteome</keyword>
<proteinExistence type="predicted"/>
<organism evidence="2 3">
    <name type="scientific">Ramlibacter aurantiacus</name>
    <dbReference type="NCBI Taxonomy" id="2801330"/>
    <lineage>
        <taxon>Bacteria</taxon>
        <taxon>Pseudomonadati</taxon>
        <taxon>Pseudomonadota</taxon>
        <taxon>Betaproteobacteria</taxon>
        <taxon>Burkholderiales</taxon>
        <taxon>Comamonadaceae</taxon>
        <taxon>Ramlibacter</taxon>
    </lineage>
</organism>
<dbReference type="RefSeq" id="WP_201685329.1">
    <property type="nucleotide sequence ID" value="NZ_JAEQNA010000007.1"/>
</dbReference>
<reference evidence="2" key="1">
    <citation type="submission" date="2021-01" db="EMBL/GenBank/DDBJ databases">
        <title>Ramlibacter sp. strain AW1 16S ribosomal RNA gene Genome sequencing and assembly.</title>
        <authorList>
            <person name="Kang M."/>
        </authorList>
    </citation>
    <scope>NUCLEOTIDE SEQUENCE</scope>
    <source>
        <strain evidence="2">AW1</strain>
    </source>
</reference>
<name>A0A936ZRG2_9BURK</name>
<accession>A0A936ZRG2</accession>
<dbReference type="Pfam" id="PF13524">
    <property type="entry name" value="Glyco_trans_1_2"/>
    <property type="match status" value="1"/>
</dbReference>
<evidence type="ECO:0000259" key="1">
    <source>
        <dbReference type="Pfam" id="PF13524"/>
    </source>
</evidence>
<feature type="domain" description="Spore protein YkvP/CgeB glycosyl transferase-like" evidence="1">
    <location>
        <begin position="181"/>
        <end position="331"/>
    </location>
</feature>
<protein>
    <submittedName>
        <fullName evidence="2">Glycosyltransferase family 1 protein</fullName>
    </submittedName>
</protein>
<sequence length="655" mass="72449">MTEGFQLPPGMCGRFAVVKLWPAIKTAEDECIARLKIAARMLRIECVEVHADGRLIEAPETRITRADVDFVLHLHYDTPKLYDAFSLVALWNPLRFYFEWGYQRTSRNLTTHDDFVSCDSIAADDHVARMIRGQATHLPPLFRLFHSTADVVHPPSLGEGQLFYAGINWEALGGGKSRHQEVLKRLDDTGLLRIYGPTVFQGVRVWAGYRSYVGEVPFDGVSMIDEIAKAGIALVLSSQAHKDSELMSNRLFESIAAGALVICDENPFARRHFGDALLYIDGRSPAEQIEQDIRAHLQWARANPSAALAKATRAQEIFRERFTLLHNLRDLYEGLPARHRALFERRHPASTGALRVQLLLLMPEYRPDVLQAHLESARIQSHTGVQARLVVDANLPPRELAAITQALGAFQDRIGLVHADFQHIEPESGIGRKRRLGAVVLQLLPELSEADALVLVAPNERLWSNHIEVLAGALERDPSLAAAATAAVLQSGSAPVHDVHECIVFGSPAGRDRTGLGRFIFRRSAIPSDIAIVLRHVDGLVAAALLGEGRLAQQLPASITILPDDAMPVDAATHVADIEAVRDFAAAALEPRFGFGTRPEPLASSASPMSIEPKSVFRLLVKACRPDWWRLQYHALRQHGAAARWIALRRRLGLA</sequence>
<dbReference type="EMBL" id="JAEQNA010000007">
    <property type="protein sequence ID" value="MBL0422260.1"/>
    <property type="molecule type" value="Genomic_DNA"/>
</dbReference>
<evidence type="ECO:0000313" key="3">
    <source>
        <dbReference type="Proteomes" id="UP000613011"/>
    </source>
</evidence>
<dbReference type="AlphaFoldDB" id="A0A936ZRG2"/>
<dbReference type="InterPro" id="IPR055259">
    <property type="entry name" value="YkvP/CgeB_Glyco_trans-like"/>
</dbReference>
<gene>
    <name evidence="2" type="ORF">JI739_18070</name>
</gene>
<dbReference type="Proteomes" id="UP000613011">
    <property type="component" value="Unassembled WGS sequence"/>
</dbReference>
<comment type="caution">
    <text evidence="2">The sequence shown here is derived from an EMBL/GenBank/DDBJ whole genome shotgun (WGS) entry which is preliminary data.</text>
</comment>